<dbReference type="InterPro" id="IPR056884">
    <property type="entry name" value="NPHP3-like_N"/>
</dbReference>
<feature type="domain" description="GPI inositol-deacylase winged helix" evidence="3">
    <location>
        <begin position="659"/>
        <end position="730"/>
    </location>
</feature>
<reference evidence="6" key="2">
    <citation type="submission" date="2015-01" db="EMBL/GenBank/DDBJ databases">
        <title>Evolutionary Origins and Diversification of the Mycorrhizal Mutualists.</title>
        <authorList>
            <consortium name="DOE Joint Genome Institute"/>
            <consortium name="Mycorrhizal Genomics Consortium"/>
            <person name="Kohler A."/>
            <person name="Kuo A."/>
            <person name="Nagy L.G."/>
            <person name="Floudas D."/>
            <person name="Copeland A."/>
            <person name="Barry K.W."/>
            <person name="Cichocki N."/>
            <person name="Veneault-Fourrey C."/>
            <person name="LaButti K."/>
            <person name="Lindquist E.A."/>
            <person name="Lipzen A."/>
            <person name="Lundell T."/>
            <person name="Morin E."/>
            <person name="Murat C."/>
            <person name="Riley R."/>
            <person name="Ohm R."/>
            <person name="Sun H."/>
            <person name="Tunlid A."/>
            <person name="Henrissat B."/>
            <person name="Grigoriev I.V."/>
            <person name="Hibbett D.S."/>
            <person name="Martin F."/>
        </authorList>
    </citation>
    <scope>NUCLEOTIDE SEQUENCE [LARGE SCALE GENOMIC DNA]</scope>
    <source>
        <strain evidence="6">Zn</strain>
    </source>
</reference>
<dbReference type="PANTHER" id="PTHR10039">
    <property type="entry name" value="AMELOGENIN"/>
    <property type="match status" value="1"/>
</dbReference>
<dbReference type="InterPro" id="IPR001680">
    <property type="entry name" value="WD40_rpt"/>
</dbReference>
<dbReference type="Pfam" id="PF00400">
    <property type="entry name" value="WD40"/>
    <property type="match status" value="1"/>
</dbReference>
<evidence type="ECO:0000256" key="2">
    <source>
        <dbReference type="SAM" id="MobiDB-lite"/>
    </source>
</evidence>
<evidence type="ECO:0008006" key="7">
    <source>
        <dbReference type="Google" id="ProtNLM"/>
    </source>
</evidence>
<dbReference type="OrthoDB" id="194358at2759"/>
<gene>
    <name evidence="5" type="ORF">OIDMADRAFT_183257</name>
</gene>
<dbReference type="EMBL" id="KN832884">
    <property type="protein sequence ID" value="KIM96498.1"/>
    <property type="molecule type" value="Genomic_DNA"/>
</dbReference>
<dbReference type="InterPro" id="IPR015943">
    <property type="entry name" value="WD40/YVTN_repeat-like_dom_sf"/>
</dbReference>
<accession>A0A0C3CC40</accession>
<sequence length="1602" mass="180107">MKIMKILKRRLGRDKQSIQKLNAGESTQAGSQPPPISNPIISTAGDGSQTIRPSTNTVSQPTNPEQLPLSHIALDPRSTISIPQRSRSIDRRKDPVGLTIVYNPETLPSLDIIFNFWPEKWLPLEPGIQTARILSFGYDANVAIIKSSPISCIADFASSLLWSMKSAKDEQLEELELGQRPIIFIVHSMGGLVVKQAYILGRSDSAYREIVESISAILFLSTPHRGSDLAEIFQRTLKALNPNSNFYISELRSKSKTIETLNDQFRHIAPKLDILSFYETRQTFVGGAKLMVVEKASAILGYPDEIPIPLNADHHNVCKFDNPQDPNYISIRNGLKTLVTTVLSRGQHLLSEQWKTQMDRLKTLLATPDTYQDDLKFFHDRWTPSTCGWILLNPRFTQWADKGENGSTILWLHALPASGKSILSSFIVSHLLEKSVCVYYFFRFGDPLKRSVSNCLRSLAFQIAEQLPEFRHALNSAQFSTGTLENANAKTIWERVYIGVLFKMRFKTTMHWVIDALDESDHSKILVELMQSISRSLSPIKVLLVSRQTLDLISVFERLATAVSVVYLPIEDTKRDIQIYVETEMEYVRAPLEIKSQIIERLVAGASGNFLWASLVLDEVKKCNTLEDLNKTLEGMPRGVEQLYERMERAIIERTDESAQRLGQMILTWTACSRRPLALKELEQALQPEYGVILDLKSAIGRVCDQFVVVDSTDQLVMIHQTARDHIIATDSALAVNVTDGHERLFKTCLSALDQRRDMDLRFGNQKTVESQEFILYAMTSWAYHLNMTSPESEEPLLLLPKFLKGKSVLAWIVLLAQHKRLEVLVSSSKSMNLYVRRKRALYSATNPMLHRLQELDLLEGWATDFLKLLGKFGRNLMDSPTSIYLQIPPFCPKNSMIYRHFEQRTSPPHALSVKGLSNFMWNDGLAKISLGRKSQGLTIVCSGNYFTVLTTANMMILYNSTTLEVKQTLMHREWIFVMSFSISSNLLVTYGDLTTKVWSVRTGEILYEISNPIGIRAITIVFSAGDTELVVGSNDNLIRVARLTDANPVWSILHEKVLIGNTALGKRVHSMPWRMAFNSNASRVAVAYRNSPLCVWATDPPELIRNCMRNQEYDGNSWTTVDQVIWHPNSEEVLGLYMGGYVFRWNPENDTQQELQAKASLLACSPDGKLFATGDSNGTIKLYNFHHFALIYQLSCPNMLDDICFSPDGKRLYDLRGQFCSIWEPNALIRLCDTSQEDSEGGSEMASIPTASVSEAFAEVREQITAIAIQFQGRYQAIGDDAGVVSVVDSLGDHAAIQLWRSPVVLPIRLLDWSGDGNYLACVELTGDIVVQKVQREDSVDWTATEAFSVDPLVGSADIHQILLNSDGKVLLVIRDSSATIWHLGLPPTSEAHKKSIASLDAKWSKHPTDSTLLMAFSPSHIRVYLWDDLSEIAVLNIGRPSLLPSPDASKTNKPVRAARVDSIFTDALGTHFLVDLVLTTENETHLTFICESSAMARPTESQPPLIFAPTFIPQKIQEQIEIPLGILSEQQLIFLDKEYWMCSWHLGANFTTEKVQRHYFLPKDWLDVESLKMCALLADGKFVIPNNGELAIIKAAEIGN</sequence>
<dbReference type="SUPFAM" id="SSF50978">
    <property type="entry name" value="WD40 repeat-like"/>
    <property type="match status" value="1"/>
</dbReference>
<keyword evidence="6" id="KW-1185">Reference proteome</keyword>
<dbReference type="Pfam" id="PF22939">
    <property type="entry name" value="WHD_GPIID"/>
    <property type="match status" value="1"/>
</dbReference>
<dbReference type="Gene3D" id="2.130.10.10">
    <property type="entry name" value="YVTN repeat-like/Quinoprotein amine dehydrogenase"/>
    <property type="match status" value="3"/>
</dbReference>
<dbReference type="Gene3D" id="3.40.50.300">
    <property type="entry name" value="P-loop containing nucleotide triphosphate hydrolases"/>
    <property type="match status" value="1"/>
</dbReference>
<dbReference type="HOGENOM" id="CLU_001384_2_0_1"/>
<evidence type="ECO:0000313" key="5">
    <source>
        <dbReference type="EMBL" id="KIM96498.1"/>
    </source>
</evidence>
<dbReference type="InParanoid" id="A0A0C3CC40"/>
<dbReference type="SUPFAM" id="SSF53474">
    <property type="entry name" value="alpha/beta-Hydrolases"/>
    <property type="match status" value="1"/>
</dbReference>
<proteinExistence type="predicted"/>
<dbReference type="InterPro" id="IPR029058">
    <property type="entry name" value="AB_hydrolase_fold"/>
</dbReference>
<keyword evidence="1" id="KW-0677">Repeat</keyword>
<feature type="region of interest" description="Disordered" evidence="2">
    <location>
        <begin position="45"/>
        <end position="64"/>
    </location>
</feature>
<evidence type="ECO:0000259" key="4">
    <source>
        <dbReference type="Pfam" id="PF24883"/>
    </source>
</evidence>
<dbReference type="Proteomes" id="UP000054321">
    <property type="component" value="Unassembled WGS sequence"/>
</dbReference>
<dbReference type="SMART" id="SM00320">
    <property type="entry name" value="WD40"/>
    <property type="match status" value="4"/>
</dbReference>
<feature type="domain" description="Nephrocystin 3-like N-terminal" evidence="4">
    <location>
        <begin position="386"/>
        <end position="547"/>
    </location>
</feature>
<dbReference type="Gene3D" id="3.40.50.1820">
    <property type="entry name" value="alpha/beta hydrolase"/>
    <property type="match status" value="1"/>
</dbReference>
<dbReference type="InterPro" id="IPR027417">
    <property type="entry name" value="P-loop_NTPase"/>
</dbReference>
<dbReference type="PANTHER" id="PTHR10039:SF16">
    <property type="entry name" value="GPI INOSITOL-DEACYLASE"/>
    <property type="match status" value="1"/>
</dbReference>
<evidence type="ECO:0000313" key="6">
    <source>
        <dbReference type="Proteomes" id="UP000054321"/>
    </source>
</evidence>
<organism evidence="5 6">
    <name type="scientific">Oidiodendron maius (strain Zn)</name>
    <dbReference type="NCBI Taxonomy" id="913774"/>
    <lineage>
        <taxon>Eukaryota</taxon>
        <taxon>Fungi</taxon>
        <taxon>Dikarya</taxon>
        <taxon>Ascomycota</taxon>
        <taxon>Pezizomycotina</taxon>
        <taxon>Leotiomycetes</taxon>
        <taxon>Leotiomycetes incertae sedis</taxon>
        <taxon>Myxotrichaceae</taxon>
        <taxon>Oidiodendron</taxon>
    </lineage>
</organism>
<dbReference type="InterPro" id="IPR036322">
    <property type="entry name" value="WD40_repeat_dom_sf"/>
</dbReference>
<evidence type="ECO:0000259" key="3">
    <source>
        <dbReference type="Pfam" id="PF22939"/>
    </source>
</evidence>
<evidence type="ECO:0000256" key="1">
    <source>
        <dbReference type="ARBA" id="ARBA00022737"/>
    </source>
</evidence>
<reference evidence="5 6" key="1">
    <citation type="submission" date="2014-04" db="EMBL/GenBank/DDBJ databases">
        <authorList>
            <consortium name="DOE Joint Genome Institute"/>
            <person name="Kuo A."/>
            <person name="Martino E."/>
            <person name="Perotto S."/>
            <person name="Kohler A."/>
            <person name="Nagy L.G."/>
            <person name="Floudas D."/>
            <person name="Copeland A."/>
            <person name="Barry K.W."/>
            <person name="Cichocki N."/>
            <person name="Veneault-Fourrey C."/>
            <person name="LaButti K."/>
            <person name="Lindquist E.A."/>
            <person name="Lipzen A."/>
            <person name="Lundell T."/>
            <person name="Morin E."/>
            <person name="Murat C."/>
            <person name="Sun H."/>
            <person name="Tunlid A."/>
            <person name="Henrissat B."/>
            <person name="Grigoriev I.V."/>
            <person name="Hibbett D.S."/>
            <person name="Martin F."/>
            <person name="Nordberg H.P."/>
            <person name="Cantor M.N."/>
            <person name="Hua S.X."/>
        </authorList>
    </citation>
    <scope>NUCLEOTIDE SEQUENCE [LARGE SCALE GENOMIC DNA]</scope>
    <source>
        <strain evidence="5 6">Zn</strain>
    </source>
</reference>
<dbReference type="Pfam" id="PF24883">
    <property type="entry name" value="NPHP3_N"/>
    <property type="match status" value="1"/>
</dbReference>
<dbReference type="InterPro" id="IPR054471">
    <property type="entry name" value="GPIID_WHD"/>
</dbReference>
<protein>
    <recommendedName>
        <fullName evidence="7">DUF676 domain-containing protein</fullName>
    </recommendedName>
</protein>
<name>A0A0C3CC40_OIDMZ</name>